<proteinExistence type="predicted"/>
<protein>
    <submittedName>
        <fullName evidence="1">Uncharacterized protein</fullName>
    </submittedName>
</protein>
<keyword evidence="2" id="KW-1185">Reference proteome</keyword>
<evidence type="ECO:0000313" key="2">
    <source>
        <dbReference type="Proteomes" id="UP001165960"/>
    </source>
</evidence>
<gene>
    <name evidence="1" type="ORF">DSO57_1039670</name>
</gene>
<name>A0ACC2TMK3_9FUNG</name>
<dbReference type="Proteomes" id="UP001165960">
    <property type="component" value="Unassembled WGS sequence"/>
</dbReference>
<evidence type="ECO:0000313" key="1">
    <source>
        <dbReference type="EMBL" id="KAJ9075970.1"/>
    </source>
</evidence>
<accession>A0ACC2TMK3</accession>
<dbReference type="EMBL" id="QTSX02002341">
    <property type="protein sequence ID" value="KAJ9075970.1"/>
    <property type="molecule type" value="Genomic_DNA"/>
</dbReference>
<comment type="caution">
    <text evidence="1">The sequence shown here is derived from an EMBL/GenBank/DDBJ whole genome shotgun (WGS) entry which is preliminary data.</text>
</comment>
<organism evidence="1 2">
    <name type="scientific">Entomophthora muscae</name>
    <dbReference type="NCBI Taxonomy" id="34485"/>
    <lineage>
        <taxon>Eukaryota</taxon>
        <taxon>Fungi</taxon>
        <taxon>Fungi incertae sedis</taxon>
        <taxon>Zoopagomycota</taxon>
        <taxon>Entomophthoromycotina</taxon>
        <taxon>Entomophthoromycetes</taxon>
        <taxon>Entomophthorales</taxon>
        <taxon>Entomophthoraceae</taxon>
        <taxon>Entomophthora</taxon>
    </lineage>
</organism>
<reference evidence="1" key="1">
    <citation type="submission" date="2022-04" db="EMBL/GenBank/DDBJ databases">
        <title>Genome of the entomopathogenic fungus Entomophthora muscae.</title>
        <authorList>
            <person name="Elya C."/>
            <person name="Lovett B.R."/>
            <person name="Lee E."/>
            <person name="Macias A.M."/>
            <person name="Hajek A.E."/>
            <person name="De Bivort B.L."/>
            <person name="Kasson M.T."/>
            <person name="De Fine Licht H.H."/>
            <person name="Stajich J.E."/>
        </authorList>
    </citation>
    <scope>NUCLEOTIDE SEQUENCE</scope>
    <source>
        <strain evidence="1">Berkeley</strain>
    </source>
</reference>
<sequence>MDTVMGNLKLTSVLVYLDDINVFSQTFNNHLQHLEEVFQRLLAANLKLKPRKCNFFKEHLEFLGFIISQDGLCPVPLKVEAIEQMQIPANKRDVLVFLG</sequence>